<reference evidence="3 4" key="1">
    <citation type="journal article" date="2019" name="Int. J. Syst. Evol. Microbiol.">
        <title>The Global Catalogue of Microorganisms (GCM) 10K type strain sequencing project: providing services to taxonomists for standard genome sequencing and annotation.</title>
        <authorList>
            <consortium name="The Broad Institute Genomics Platform"/>
            <consortium name="The Broad Institute Genome Sequencing Center for Infectious Disease"/>
            <person name="Wu L."/>
            <person name="Ma J."/>
        </authorList>
    </citation>
    <scope>NUCLEOTIDE SEQUENCE [LARGE SCALE GENOMIC DNA]</scope>
    <source>
        <strain evidence="3 4">PSRA2</strain>
    </source>
</reference>
<sequence length="70" mass="8028">MTTDHLRRAPPGASRRPTDRERRPAVSGPHPGYDRYGRLDHYYWRCERCGLEATDAALERRCPRCGGDDA</sequence>
<evidence type="ECO:0000256" key="1">
    <source>
        <dbReference type="SAM" id="MobiDB-lite"/>
    </source>
</evidence>
<proteinExistence type="predicted"/>
<dbReference type="RefSeq" id="WP_304447754.1">
    <property type="nucleotide sequence ID" value="NZ_JARRAH010000001.1"/>
</dbReference>
<keyword evidence="4" id="KW-1185">Reference proteome</keyword>
<evidence type="ECO:0000313" key="4">
    <source>
        <dbReference type="Proteomes" id="UP001596406"/>
    </source>
</evidence>
<feature type="region of interest" description="Disordered" evidence="1">
    <location>
        <begin position="1"/>
        <end position="35"/>
    </location>
</feature>
<dbReference type="Proteomes" id="UP001596406">
    <property type="component" value="Unassembled WGS sequence"/>
</dbReference>
<dbReference type="AlphaFoldDB" id="A0ABD5U950"/>
<dbReference type="SUPFAM" id="SSF57802">
    <property type="entry name" value="Rubredoxin-like"/>
    <property type="match status" value="1"/>
</dbReference>
<gene>
    <name evidence="3" type="ORF">ACFQHK_06010</name>
</gene>
<accession>A0ABD5U950</accession>
<comment type="caution">
    <text evidence="3">The sequence shown here is derived from an EMBL/GenBank/DDBJ whole genome shotgun (WGS) entry which is preliminary data.</text>
</comment>
<dbReference type="Pfam" id="PF26435">
    <property type="entry name" value="DUF8118"/>
    <property type="match status" value="1"/>
</dbReference>
<name>A0ABD5U950_9EURY</name>
<feature type="domain" description="DUF8118" evidence="2">
    <location>
        <begin position="26"/>
        <end position="54"/>
    </location>
</feature>
<evidence type="ECO:0000259" key="2">
    <source>
        <dbReference type="Pfam" id="PF26435"/>
    </source>
</evidence>
<protein>
    <recommendedName>
        <fullName evidence="2">DUF8118 domain-containing protein</fullName>
    </recommendedName>
</protein>
<dbReference type="EMBL" id="JBHSXM010000001">
    <property type="protein sequence ID" value="MFC6836060.1"/>
    <property type="molecule type" value="Genomic_DNA"/>
</dbReference>
<dbReference type="InterPro" id="IPR058431">
    <property type="entry name" value="DUF8118"/>
</dbReference>
<evidence type="ECO:0000313" key="3">
    <source>
        <dbReference type="EMBL" id="MFC6836060.1"/>
    </source>
</evidence>
<organism evidence="3 4">
    <name type="scientific">Halomarina ordinaria</name>
    <dbReference type="NCBI Taxonomy" id="3033939"/>
    <lineage>
        <taxon>Archaea</taxon>
        <taxon>Methanobacteriati</taxon>
        <taxon>Methanobacteriota</taxon>
        <taxon>Stenosarchaea group</taxon>
        <taxon>Halobacteria</taxon>
        <taxon>Halobacteriales</taxon>
        <taxon>Natronomonadaceae</taxon>
        <taxon>Halomarina</taxon>
    </lineage>
</organism>